<dbReference type="Pfam" id="PF00135">
    <property type="entry name" value="COesterase"/>
    <property type="match status" value="1"/>
</dbReference>
<dbReference type="InterPro" id="IPR029058">
    <property type="entry name" value="AB_hydrolase_fold"/>
</dbReference>
<dbReference type="EC" id="3.1.1.-" evidence="3"/>
<reference evidence="5 6" key="1">
    <citation type="submission" date="2018-05" db="EMBL/GenBank/DDBJ databases">
        <title>Genomic Encyclopedia of Type Strains, Phase IV (KMG-IV): sequencing the most valuable type-strain genomes for metagenomic binning, comparative biology and taxonomic classification.</title>
        <authorList>
            <person name="Goeker M."/>
        </authorList>
    </citation>
    <scope>NUCLEOTIDE SEQUENCE [LARGE SCALE GENOMIC DNA]</scope>
    <source>
        <strain evidence="5 6">DSM 24995</strain>
    </source>
</reference>
<dbReference type="Gene3D" id="3.40.50.1820">
    <property type="entry name" value="alpha/beta hydrolase"/>
    <property type="match status" value="1"/>
</dbReference>
<organism evidence="5 6">
    <name type="scientific">Hungatella effluvii</name>
    <dbReference type="NCBI Taxonomy" id="1096246"/>
    <lineage>
        <taxon>Bacteria</taxon>
        <taxon>Bacillati</taxon>
        <taxon>Bacillota</taxon>
        <taxon>Clostridia</taxon>
        <taxon>Lachnospirales</taxon>
        <taxon>Lachnospiraceae</taxon>
        <taxon>Hungatella</taxon>
    </lineage>
</organism>
<dbReference type="PANTHER" id="PTHR11559">
    <property type="entry name" value="CARBOXYLESTERASE"/>
    <property type="match status" value="1"/>
</dbReference>
<dbReference type="RefSeq" id="WP_243004990.1">
    <property type="nucleotide sequence ID" value="NZ_QJKD01000003.1"/>
</dbReference>
<evidence type="ECO:0000313" key="5">
    <source>
        <dbReference type="EMBL" id="PXX55129.1"/>
    </source>
</evidence>
<evidence type="ECO:0000256" key="1">
    <source>
        <dbReference type="ARBA" id="ARBA00005964"/>
    </source>
</evidence>
<evidence type="ECO:0000259" key="4">
    <source>
        <dbReference type="Pfam" id="PF00135"/>
    </source>
</evidence>
<proteinExistence type="inferred from homology"/>
<dbReference type="AlphaFoldDB" id="A0A2V3YD32"/>
<sequence length="521" mass="57503">MMAGQFQYDSLPVVETKAGKLRGYQWEGTYIFKGIRYARAKRFQLPEEAEPWEGVREAASYGFVCPMLTRDNPQGELLVPHRYWPQDEDCLSLNIWSQSLDRSAKKPVLFWIHGGAFSMGSSIEQKAYNGENMSKYGDVVVVTVNHRLNILGYFDMSPYGEKYAGSANAGQADLVAALLWVRDNIEAFGGDPGNVTIFGQSGGGMKVSGLMQTPEADGLFHKGMIMSGVAGDILPYSTGDSRPLIRAMLEELGLTEDEASRLETIPYHDLAAAYNRVSPAIAGAGGYIGCTPKPDDFYKGEGPAVGFTEHAKTIPVMVGTVFGEFAMAPLPFNKEQIPEAELEAILDNRFQGRGKELKAVFAEAYPGKNPADLLTLDTVFRGPTREFVRALAAAGGSVYSYLFALEFPYQNQKTAWHCSDIPFVFHNTELVPVANIPEVSDRLQEQIFGAVMAFARTGKPEYEGLPQWPASREDDEATMIFDRVCEVRHNHDDCLLKLHAEASPKFDLAAMMAKMGDEIQH</sequence>
<dbReference type="InterPro" id="IPR050309">
    <property type="entry name" value="Type-B_Carboxylest/Lipase"/>
</dbReference>
<gene>
    <name evidence="5" type="ORF">DFR60_103180</name>
</gene>
<dbReference type="SUPFAM" id="SSF53474">
    <property type="entry name" value="alpha/beta-Hydrolases"/>
    <property type="match status" value="1"/>
</dbReference>
<evidence type="ECO:0000256" key="3">
    <source>
        <dbReference type="RuleBase" id="RU361235"/>
    </source>
</evidence>
<keyword evidence="2 3" id="KW-0378">Hydrolase</keyword>
<dbReference type="PROSITE" id="PS00122">
    <property type="entry name" value="CARBOXYLESTERASE_B_1"/>
    <property type="match status" value="1"/>
</dbReference>
<dbReference type="InterPro" id="IPR002018">
    <property type="entry name" value="CarbesteraseB"/>
</dbReference>
<comment type="caution">
    <text evidence="5">The sequence shown here is derived from an EMBL/GenBank/DDBJ whole genome shotgun (WGS) entry which is preliminary data.</text>
</comment>
<evidence type="ECO:0000256" key="2">
    <source>
        <dbReference type="ARBA" id="ARBA00022801"/>
    </source>
</evidence>
<name>A0A2V3YD32_9FIRM</name>
<keyword evidence="6" id="KW-1185">Reference proteome</keyword>
<feature type="domain" description="Carboxylesterase type B" evidence="4">
    <location>
        <begin position="12"/>
        <end position="481"/>
    </location>
</feature>
<comment type="similarity">
    <text evidence="1 3">Belongs to the type-B carboxylesterase/lipase family.</text>
</comment>
<dbReference type="Proteomes" id="UP000248057">
    <property type="component" value="Unassembled WGS sequence"/>
</dbReference>
<dbReference type="GO" id="GO:0016787">
    <property type="term" value="F:hydrolase activity"/>
    <property type="evidence" value="ECO:0007669"/>
    <property type="project" value="UniProtKB-KW"/>
</dbReference>
<protein>
    <recommendedName>
        <fullName evidence="3">Carboxylic ester hydrolase</fullName>
        <ecNumber evidence="3">3.1.1.-</ecNumber>
    </recommendedName>
</protein>
<evidence type="ECO:0000313" key="6">
    <source>
        <dbReference type="Proteomes" id="UP000248057"/>
    </source>
</evidence>
<dbReference type="GeneID" id="86060694"/>
<accession>A0A2V3YD32</accession>
<dbReference type="EMBL" id="QJKD01000003">
    <property type="protein sequence ID" value="PXX55129.1"/>
    <property type="molecule type" value="Genomic_DNA"/>
</dbReference>
<dbReference type="InterPro" id="IPR019826">
    <property type="entry name" value="Carboxylesterase_B_AS"/>
</dbReference>